<dbReference type="SMART" id="SM00642">
    <property type="entry name" value="Aamy"/>
    <property type="match status" value="1"/>
</dbReference>
<dbReference type="InterPro" id="IPR006047">
    <property type="entry name" value="GH13_cat_dom"/>
</dbReference>
<dbReference type="GO" id="GO:0047470">
    <property type="term" value="F:(1,4)-alpha-D-glucan 1-alpha-D-glucosylmutase activity"/>
    <property type="evidence" value="ECO:0007669"/>
    <property type="project" value="TreeGrafter"/>
</dbReference>
<reference evidence="2 3" key="1">
    <citation type="submission" date="2018-09" db="EMBL/GenBank/DDBJ databases">
        <title>Novel species of Cryobacterium.</title>
        <authorList>
            <person name="Liu Q."/>
            <person name="Xin Y.-H."/>
        </authorList>
    </citation>
    <scope>NUCLEOTIDE SEQUENCE [LARGE SCALE GENOMIC DNA]</scope>
    <source>
        <strain evidence="2 3">Hh39</strain>
    </source>
</reference>
<sequence>MRIPASTYRLQITADFDLDAAAGVLDYVTDLGADWIYLSPLLMAEPGSQHGYDVVDHGSVDPARGGPDALVRLAEAATAAGRGILIDIVPNHMGVATPRANAWWWDLLAHGEGSRYAEAFDVDWAAGDGKVLIPVLGDDSDGATELDRLEVVGDELRYYDNAYPLAPGSADDGASARVVHDRQHYRLMGWRLADTDLNYRRFFGVNGLAGIRVEVPWVFAESHAEIVRWMQDGLAQGLRVDHPDGLADPGGYLDLLRDAASTVDPDGDLVEPWVLVEKILDGREQLPTHWSTAGTSGYDALGDVDRVLVDPAGQGPLDSLEARLHDPAAATPTPVSWTVMVHERKRAITDGILRSEVLRLARLVAESDADADPAADELDADAIAELLACFPVYRSYLPLGAEQLELAATRARTHRPDLSEQIDRLLPVLSDPGHPAAVRFQQTSGMVMAKGVEDNAYYRFSRLTSLNEVGADPDEFAVDVAEFHRRQQLRQAALPASMTTLSTHDTKRGEDVRARISVLAEIPEEWQATLGRLRAAAPLGDGPFENLLWQAIVGSWPASPERLRDYALKAAREAGTSTHWTDTNEPFEQALRDLVAGLDDGVTGAHVEAFVDRVKQAGWSNSLSAKLLQLTAPGVPDVYQGSELWETSLVDPDNRRPVDYAARRALLDNIDDGWLPPIDPTGAAKLLVTSEALRLRRDEPERFTRYAPVAAFGAAAAHVIAFERGAAITVATRLPLGLAAAGGWGDTTLLLAGREYLDVLTGSHVTGGATSVADLLERYPVALLIPNDLPADETVLPNESES</sequence>
<dbReference type="SUPFAM" id="SSF51445">
    <property type="entry name" value="(Trans)glycosidases"/>
    <property type="match status" value="1"/>
</dbReference>
<dbReference type="Proteomes" id="UP000272015">
    <property type="component" value="Unassembled WGS sequence"/>
</dbReference>
<dbReference type="RefSeq" id="WP_119976558.1">
    <property type="nucleotide sequence ID" value="NZ_JBHSQA010000002.1"/>
</dbReference>
<dbReference type="EMBL" id="QZVS01000097">
    <property type="protein sequence ID" value="RJT84564.1"/>
    <property type="molecule type" value="Genomic_DNA"/>
</dbReference>
<evidence type="ECO:0000313" key="3">
    <source>
        <dbReference type="Proteomes" id="UP000272015"/>
    </source>
</evidence>
<keyword evidence="3" id="KW-1185">Reference proteome</keyword>
<feature type="domain" description="Glycosyl hydrolase family 13 catalytic" evidence="1">
    <location>
        <begin position="11"/>
        <end position="671"/>
    </location>
</feature>
<comment type="caution">
    <text evidence="2">The sequence shown here is derived from an EMBL/GenBank/DDBJ whole genome shotgun (WGS) entry which is preliminary data.</text>
</comment>
<dbReference type="Pfam" id="PF00128">
    <property type="entry name" value="Alpha-amylase"/>
    <property type="match status" value="1"/>
</dbReference>
<dbReference type="OrthoDB" id="9761577at2"/>
<dbReference type="Gene3D" id="1.10.150.200">
    <property type="entry name" value="Maltooligosyl trehalose synthase, domain 3"/>
    <property type="match status" value="1"/>
</dbReference>
<dbReference type="GO" id="GO:0030980">
    <property type="term" value="P:alpha-glucan catabolic process"/>
    <property type="evidence" value="ECO:0007669"/>
    <property type="project" value="TreeGrafter"/>
</dbReference>
<dbReference type="AlphaFoldDB" id="A0A3A5MIX5"/>
<evidence type="ECO:0000313" key="2">
    <source>
        <dbReference type="EMBL" id="RJT84564.1"/>
    </source>
</evidence>
<dbReference type="PANTHER" id="PTHR10357:SF216">
    <property type="entry name" value="MALTOOLIGOSYL TREHALOSE SYNTHASE-RELATED"/>
    <property type="match status" value="1"/>
</dbReference>
<dbReference type="InterPro" id="IPR017853">
    <property type="entry name" value="GH"/>
</dbReference>
<dbReference type="InterPro" id="IPR012767">
    <property type="entry name" value="Trehalose_TreY"/>
</dbReference>
<dbReference type="CDD" id="cd11336">
    <property type="entry name" value="AmyAc_MTSase"/>
    <property type="match status" value="1"/>
</dbReference>
<protein>
    <submittedName>
        <fullName evidence="2">Malto-oligosyltrehalose synthase</fullName>
    </submittedName>
</protein>
<accession>A0A3A5MIX5</accession>
<dbReference type="Gene3D" id="3.20.20.80">
    <property type="entry name" value="Glycosidases"/>
    <property type="match status" value="1"/>
</dbReference>
<dbReference type="NCBIfam" id="TIGR02401">
    <property type="entry name" value="trehalose_TreY"/>
    <property type="match status" value="1"/>
</dbReference>
<proteinExistence type="predicted"/>
<dbReference type="Gene3D" id="1.10.10.470">
    <property type="entry name" value="Maltooligosyl trehalose synthase, domain 4"/>
    <property type="match status" value="1"/>
</dbReference>
<evidence type="ECO:0000259" key="1">
    <source>
        <dbReference type="SMART" id="SM00642"/>
    </source>
</evidence>
<name>A0A3A5MIX5_9MICO</name>
<dbReference type="GO" id="GO:0005992">
    <property type="term" value="P:trehalose biosynthetic process"/>
    <property type="evidence" value="ECO:0007669"/>
    <property type="project" value="TreeGrafter"/>
</dbReference>
<dbReference type="InterPro" id="IPR013797">
    <property type="entry name" value="Maltooligo_trehalose_synth_4"/>
</dbReference>
<organism evidence="2 3">
    <name type="scientific">Cryobacterium melibiosiphilum</name>
    <dbReference type="NCBI Taxonomy" id="995039"/>
    <lineage>
        <taxon>Bacteria</taxon>
        <taxon>Bacillati</taxon>
        <taxon>Actinomycetota</taxon>
        <taxon>Actinomycetes</taxon>
        <taxon>Micrococcales</taxon>
        <taxon>Microbacteriaceae</taxon>
        <taxon>Cryobacterium</taxon>
    </lineage>
</organism>
<dbReference type="Gene3D" id="3.30.1590.10">
    <property type="entry name" value="Maltooligosyl trehalose synthase, domain 2"/>
    <property type="match status" value="1"/>
</dbReference>
<gene>
    <name evidence="2" type="primary">treY</name>
    <name evidence="2" type="ORF">D6T64_20555</name>
</gene>
<dbReference type="PANTHER" id="PTHR10357">
    <property type="entry name" value="ALPHA-AMYLASE FAMILY MEMBER"/>
    <property type="match status" value="1"/>
</dbReference>